<feature type="region of interest" description="Disordered" evidence="2">
    <location>
        <begin position="1"/>
        <end position="21"/>
    </location>
</feature>
<name>A0A0F9AKH2_9ZZZZ</name>
<evidence type="ECO:0000256" key="1">
    <source>
        <dbReference type="ARBA" id="ARBA00022705"/>
    </source>
</evidence>
<dbReference type="GO" id="GO:0006260">
    <property type="term" value="P:DNA replication"/>
    <property type="evidence" value="ECO:0007669"/>
    <property type="project" value="UniProtKB-KW"/>
</dbReference>
<comment type="caution">
    <text evidence="3">The sequence shown here is derived from an EMBL/GenBank/DDBJ whole genome shotgun (WGS) entry which is preliminary data.</text>
</comment>
<reference evidence="3" key="1">
    <citation type="journal article" date="2015" name="Nature">
        <title>Complex archaea that bridge the gap between prokaryotes and eukaryotes.</title>
        <authorList>
            <person name="Spang A."/>
            <person name="Saw J.H."/>
            <person name="Jorgensen S.L."/>
            <person name="Zaremba-Niedzwiedzka K."/>
            <person name="Martijn J."/>
            <person name="Lind A.E."/>
            <person name="van Eijk R."/>
            <person name="Schleper C."/>
            <person name="Guy L."/>
            <person name="Ettema T.J."/>
        </authorList>
    </citation>
    <scope>NUCLEOTIDE SEQUENCE</scope>
</reference>
<proteinExistence type="predicted"/>
<organism evidence="3">
    <name type="scientific">marine sediment metagenome</name>
    <dbReference type="NCBI Taxonomy" id="412755"/>
    <lineage>
        <taxon>unclassified sequences</taxon>
        <taxon>metagenomes</taxon>
        <taxon>ecological metagenomes</taxon>
    </lineage>
</organism>
<evidence type="ECO:0000256" key="2">
    <source>
        <dbReference type="SAM" id="MobiDB-lite"/>
    </source>
</evidence>
<evidence type="ECO:0008006" key="4">
    <source>
        <dbReference type="Google" id="ProtNLM"/>
    </source>
</evidence>
<accession>A0A0F9AKH2</accession>
<dbReference type="InterPro" id="IPR000989">
    <property type="entry name" value="Rep"/>
</dbReference>
<evidence type="ECO:0000313" key="3">
    <source>
        <dbReference type="EMBL" id="KKK78974.1"/>
    </source>
</evidence>
<sequence length="263" mass="30214">MTKLQNTAQISKPDHEPGTFLDKLAQPVTDVPKENGTNENGTTLANYNKRARSKYLTNALVLQLAKIKDSPLEKSYWRTWHCSEVLLQDGKKLTATYCGNRWCAVCNRIRMGKLIKGYLPELKKMEDPQFITLTTPNVSSDQLQGEIEEMTRQLIKIKDLFKNRRAFQINGIRKIEVTHNAETNEYNPHFHVVLDGEQVGQELINEWLRHFPEANRAAQDIRPADENSMIELFKYTTKLTAKNLITKEGEKTVMEVDPESPDI</sequence>
<dbReference type="EMBL" id="LAZR01054244">
    <property type="protein sequence ID" value="KKK78974.1"/>
    <property type="molecule type" value="Genomic_DNA"/>
</dbReference>
<dbReference type="GO" id="GO:0003677">
    <property type="term" value="F:DNA binding"/>
    <property type="evidence" value="ECO:0007669"/>
    <property type="project" value="InterPro"/>
</dbReference>
<protein>
    <recommendedName>
        <fullName evidence="4">Replication protein</fullName>
    </recommendedName>
</protein>
<gene>
    <name evidence="3" type="ORF">LCGC14_2838160</name>
</gene>
<feature type="non-terminal residue" evidence="3">
    <location>
        <position position="263"/>
    </location>
</feature>
<feature type="compositionally biased region" description="Polar residues" evidence="2">
    <location>
        <begin position="1"/>
        <end position="10"/>
    </location>
</feature>
<dbReference type="Pfam" id="PF01446">
    <property type="entry name" value="Rep_1"/>
    <property type="match status" value="1"/>
</dbReference>
<dbReference type="AlphaFoldDB" id="A0A0F9AKH2"/>
<keyword evidence="1" id="KW-0235">DNA replication</keyword>